<reference evidence="2" key="1">
    <citation type="submission" date="2021-06" db="EMBL/GenBank/DDBJ databases">
        <authorList>
            <person name="Hodson N. C."/>
            <person name="Mongue J. A."/>
            <person name="Jaron S. K."/>
        </authorList>
    </citation>
    <scope>NUCLEOTIDE SEQUENCE</scope>
</reference>
<evidence type="ECO:0000313" key="3">
    <source>
        <dbReference type="Proteomes" id="UP000708208"/>
    </source>
</evidence>
<keyword evidence="3" id="KW-1185">Reference proteome</keyword>
<organism evidence="2 3">
    <name type="scientific">Allacma fusca</name>
    <dbReference type="NCBI Taxonomy" id="39272"/>
    <lineage>
        <taxon>Eukaryota</taxon>
        <taxon>Metazoa</taxon>
        <taxon>Ecdysozoa</taxon>
        <taxon>Arthropoda</taxon>
        <taxon>Hexapoda</taxon>
        <taxon>Collembola</taxon>
        <taxon>Symphypleona</taxon>
        <taxon>Sminthuridae</taxon>
        <taxon>Allacma</taxon>
    </lineage>
</organism>
<sequence>MEWKTALFLSLLTGIYLTWAENETNESLNDVDHDDRVFNGTPHKLQLPHIRLRLCVSLKQLVIMIRETRLLVAVRPKM</sequence>
<evidence type="ECO:0000256" key="1">
    <source>
        <dbReference type="SAM" id="SignalP"/>
    </source>
</evidence>
<protein>
    <submittedName>
        <fullName evidence="2">Uncharacterized protein</fullName>
    </submittedName>
</protein>
<proteinExistence type="predicted"/>
<feature type="chain" id="PRO_5035202764" evidence="1">
    <location>
        <begin position="21"/>
        <end position="78"/>
    </location>
</feature>
<dbReference type="EMBL" id="CAJVCH010536683">
    <property type="protein sequence ID" value="CAG7825547.1"/>
    <property type="molecule type" value="Genomic_DNA"/>
</dbReference>
<name>A0A8J2L4R8_9HEXA</name>
<accession>A0A8J2L4R8</accession>
<feature type="signal peptide" evidence="1">
    <location>
        <begin position="1"/>
        <end position="20"/>
    </location>
</feature>
<evidence type="ECO:0000313" key="2">
    <source>
        <dbReference type="EMBL" id="CAG7825547.1"/>
    </source>
</evidence>
<keyword evidence="1" id="KW-0732">Signal</keyword>
<comment type="caution">
    <text evidence="2">The sequence shown here is derived from an EMBL/GenBank/DDBJ whole genome shotgun (WGS) entry which is preliminary data.</text>
</comment>
<dbReference type="AlphaFoldDB" id="A0A8J2L4R8"/>
<gene>
    <name evidence="2" type="ORF">AFUS01_LOCUS35650</name>
</gene>
<dbReference type="Proteomes" id="UP000708208">
    <property type="component" value="Unassembled WGS sequence"/>
</dbReference>